<dbReference type="RefSeq" id="WP_353439228.1">
    <property type="nucleotide sequence ID" value="NZ_CP099959.1"/>
</dbReference>
<proteinExistence type="predicted"/>
<evidence type="ECO:0000313" key="1">
    <source>
        <dbReference type="EMBL" id="XCC58076.1"/>
    </source>
</evidence>
<dbReference type="EMBL" id="CP099959">
    <property type="protein sequence ID" value="XCC58076.1"/>
    <property type="molecule type" value="Genomic_DNA"/>
</dbReference>
<protein>
    <submittedName>
        <fullName evidence="1">Uncharacterized protein</fullName>
    </submittedName>
</protein>
<accession>A0AAU8A3W5</accession>
<gene>
    <name evidence="1" type="ORF">NKE59_01960</name>
</gene>
<reference evidence="1" key="1">
    <citation type="submission" date="2022-06" db="EMBL/GenBank/DDBJ databases">
        <title>New Polynucleobacter species.</title>
        <authorList>
            <person name="Hahn M.W."/>
        </authorList>
    </citation>
    <scope>NUCLEOTIDE SEQUENCE</scope>
    <source>
        <strain evidence="1">UK-FUSCHL-C3</strain>
    </source>
</reference>
<dbReference type="AlphaFoldDB" id="A0AAU8A3W5"/>
<name>A0AAU8A3W5_9BURK</name>
<sequence length="67" mass="7690">MITVQHNSETYEFNTLDQAMAWAKELGEFVTIQFNGMEVSGKFGADGIIDGKFPNGEAYTWKKRRRQ</sequence>
<organism evidence="1">
    <name type="scientific">Polynucleobacter sp. UK-FUSCHL-C3</name>
    <dbReference type="NCBI Taxonomy" id="2955208"/>
    <lineage>
        <taxon>Bacteria</taxon>
        <taxon>Pseudomonadati</taxon>
        <taxon>Pseudomonadota</taxon>
        <taxon>Betaproteobacteria</taxon>
        <taxon>Burkholderiales</taxon>
        <taxon>Burkholderiaceae</taxon>
        <taxon>Polynucleobacter</taxon>
    </lineage>
</organism>